<comment type="caution">
    <text evidence="4">The sequence shown here is derived from an EMBL/GenBank/DDBJ whole genome shotgun (WGS) entry which is preliminary data.</text>
</comment>
<dbReference type="EMBL" id="POUD01000018">
    <property type="protein sequence ID" value="PZG21253.1"/>
    <property type="molecule type" value="Genomic_DNA"/>
</dbReference>
<dbReference type="SUPFAM" id="SSF50129">
    <property type="entry name" value="GroES-like"/>
    <property type="match status" value="1"/>
</dbReference>
<dbReference type="PANTHER" id="PTHR48106">
    <property type="entry name" value="QUINONE OXIDOREDUCTASE PIG3-RELATED"/>
    <property type="match status" value="1"/>
</dbReference>
<evidence type="ECO:0000259" key="3">
    <source>
        <dbReference type="SMART" id="SM00829"/>
    </source>
</evidence>
<dbReference type="GO" id="GO:0003960">
    <property type="term" value="F:quinone reductase (NADPH) activity"/>
    <property type="evidence" value="ECO:0007669"/>
    <property type="project" value="TreeGrafter"/>
</dbReference>
<dbReference type="Gene3D" id="3.90.180.10">
    <property type="entry name" value="Medium-chain alcohol dehydrogenases, catalytic domain"/>
    <property type="match status" value="1"/>
</dbReference>
<dbReference type="InterPro" id="IPR020843">
    <property type="entry name" value="ER"/>
</dbReference>
<proteinExistence type="predicted"/>
<dbReference type="Pfam" id="PF08240">
    <property type="entry name" value="ADH_N"/>
    <property type="match status" value="1"/>
</dbReference>
<evidence type="ECO:0000313" key="4">
    <source>
        <dbReference type="EMBL" id="PZG21253.1"/>
    </source>
</evidence>
<dbReference type="SUPFAM" id="SSF51735">
    <property type="entry name" value="NAD(P)-binding Rossmann-fold domains"/>
    <property type="match status" value="1"/>
</dbReference>
<dbReference type="InterPro" id="IPR013154">
    <property type="entry name" value="ADH-like_N"/>
</dbReference>
<keyword evidence="2" id="KW-0560">Oxidoreductase</keyword>
<dbReference type="Gene3D" id="3.40.50.720">
    <property type="entry name" value="NAD(P)-binding Rossmann-like Domain"/>
    <property type="match status" value="1"/>
</dbReference>
<dbReference type="GO" id="GO:0035925">
    <property type="term" value="F:mRNA 3'-UTR AU-rich region binding"/>
    <property type="evidence" value="ECO:0007669"/>
    <property type="project" value="TreeGrafter"/>
</dbReference>
<protein>
    <recommendedName>
        <fullName evidence="3">Enoyl reductase (ER) domain-containing protein</fullName>
    </recommendedName>
</protein>
<accession>A0A2W2EFS1</accession>
<reference evidence="4 5" key="1">
    <citation type="submission" date="2018-01" db="EMBL/GenBank/DDBJ databases">
        <title>Draft genome sequence of Nonomuraea sp. KC333.</title>
        <authorList>
            <person name="Sahin N."/>
            <person name="Saygin H."/>
            <person name="Ay H."/>
        </authorList>
    </citation>
    <scope>NUCLEOTIDE SEQUENCE [LARGE SCALE GENOMIC DNA]</scope>
    <source>
        <strain evidence="4 5">KC333</strain>
    </source>
</reference>
<feature type="domain" description="Enoyl reductase (ER)" evidence="3">
    <location>
        <begin position="10"/>
        <end position="186"/>
    </location>
</feature>
<feature type="non-terminal residue" evidence="4">
    <location>
        <position position="186"/>
    </location>
</feature>
<dbReference type="InterPro" id="IPR011032">
    <property type="entry name" value="GroES-like_sf"/>
</dbReference>
<dbReference type="Proteomes" id="UP000249304">
    <property type="component" value="Unassembled WGS sequence"/>
</dbReference>
<keyword evidence="5" id="KW-1185">Reference proteome</keyword>
<evidence type="ECO:0000256" key="1">
    <source>
        <dbReference type="ARBA" id="ARBA00022857"/>
    </source>
</evidence>
<sequence>MRAWMVTKDRLTESAALEARLVEAGEPEPAPGQAVVEVRHAAVNFSELRLMGRLPVGTVLGYDAAGVVVRAAIDGTGPAAGARVAAFGAGAWAERVAFDTDALAVVPDGVDLATAAALPMAGITALRSLRAAGAGPGSRVLVTGASGAVGRLAVQLAARAGAYVVASVGSPGRARHVPHGEPHGTA</sequence>
<evidence type="ECO:0000313" key="5">
    <source>
        <dbReference type="Proteomes" id="UP000249304"/>
    </source>
</evidence>
<dbReference type="GO" id="GO:0005829">
    <property type="term" value="C:cytosol"/>
    <property type="evidence" value="ECO:0007669"/>
    <property type="project" value="TreeGrafter"/>
</dbReference>
<name>A0A2W2EFS1_9ACTN</name>
<gene>
    <name evidence="4" type="ORF">C1J01_07305</name>
</gene>
<dbReference type="SMART" id="SM00829">
    <property type="entry name" value="PKS_ER"/>
    <property type="match status" value="1"/>
</dbReference>
<dbReference type="GO" id="GO:0070402">
    <property type="term" value="F:NADPH binding"/>
    <property type="evidence" value="ECO:0007669"/>
    <property type="project" value="TreeGrafter"/>
</dbReference>
<dbReference type="AlphaFoldDB" id="A0A2W2EFS1"/>
<dbReference type="InterPro" id="IPR036291">
    <property type="entry name" value="NAD(P)-bd_dom_sf"/>
</dbReference>
<keyword evidence="1" id="KW-0521">NADP</keyword>
<organism evidence="4 5">
    <name type="scientific">Nonomuraea aridisoli</name>
    <dbReference type="NCBI Taxonomy" id="2070368"/>
    <lineage>
        <taxon>Bacteria</taxon>
        <taxon>Bacillati</taxon>
        <taxon>Actinomycetota</taxon>
        <taxon>Actinomycetes</taxon>
        <taxon>Streptosporangiales</taxon>
        <taxon>Streptosporangiaceae</taxon>
        <taxon>Nonomuraea</taxon>
    </lineage>
</organism>
<dbReference type="PANTHER" id="PTHR48106:SF13">
    <property type="entry name" value="QUINONE OXIDOREDUCTASE-RELATED"/>
    <property type="match status" value="1"/>
</dbReference>
<evidence type="ECO:0000256" key="2">
    <source>
        <dbReference type="ARBA" id="ARBA00023002"/>
    </source>
</evidence>